<reference evidence="1 2" key="1">
    <citation type="submission" date="2018-05" db="EMBL/GenBank/DDBJ databases">
        <title>Genomic analysis of Gracilibacillus dipsosauri DD1 reveals novel features of a salt-tolerant amylase.</title>
        <authorList>
            <person name="Deutch C.E."/>
            <person name="Yang S."/>
        </authorList>
    </citation>
    <scope>NUCLEOTIDE SEQUENCE [LARGE SCALE GENOMIC DNA]</scope>
    <source>
        <strain evidence="1 2">DD1</strain>
    </source>
</reference>
<proteinExistence type="predicted"/>
<gene>
    <name evidence="1" type="ORF">DLJ74_07725</name>
</gene>
<protein>
    <recommendedName>
        <fullName evidence="3">DUF3037 domain-containing protein</fullName>
    </recommendedName>
</protein>
<dbReference type="Proteomes" id="UP000245624">
    <property type="component" value="Unassembled WGS sequence"/>
</dbReference>
<dbReference type="RefSeq" id="WP_109984045.1">
    <property type="nucleotide sequence ID" value="NZ_QGTD01000008.1"/>
</dbReference>
<keyword evidence="2" id="KW-1185">Reference proteome</keyword>
<evidence type="ECO:0000313" key="1">
    <source>
        <dbReference type="EMBL" id="PWU68331.1"/>
    </source>
</evidence>
<comment type="caution">
    <text evidence="1">The sequence shown here is derived from an EMBL/GenBank/DDBJ whole genome shotgun (WGS) entry which is preliminary data.</text>
</comment>
<dbReference type="AlphaFoldDB" id="A0A317KXT1"/>
<evidence type="ECO:0008006" key="3">
    <source>
        <dbReference type="Google" id="ProtNLM"/>
    </source>
</evidence>
<dbReference type="EMBL" id="QGTD01000008">
    <property type="protein sequence ID" value="PWU68331.1"/>
    <property type="molecule type" value="Genomic_DNA"/>
</dbReference>
<name>A0A317KXT1_9BACI</name>
<organism evidence="1 2">
    <name type="scientific">Gracilibacillus dipsosauri</name>
    <dbReference type="NCBI Taxonomy" id="178340"/>
    <lineage>
        <taxon>Bacteria</taxon>
        <taxon>Bacillati</taxon>
        <taxon>Bacillota</taxon>
        <taxon>Bacilli</taxon>
        <taxon>Bacillales</taxon>
        <taxon>Bacillaceae</taxon>
        <taxon>Gracilibacillus</taxon>
    </lineage>
</organism>
<accession>A0A317KXT1</accession>
<sequence>MEGKKANWYSVIRYCANNLTGEIINVGIVMHSIDDEIRVDYSILDEHSPKIRAVTFSKTDIDIYKSFKDSLEFYLKKSSENLHGQVGDILIGSPYKDSFLEELYDNYQGKSMFLTRPKFSLTNDLSLFFNKMFEIYIGEKYLTSSDRQISVKKFMRSVFEERKLLNKKVKPDFEITPIETLDNVKIHIDFGFKNGVWNYLQAVPLINGPAKNTEWFAKTKFMFDNLDTDSKIHLMYRNSDFRENPETSKVLDYLRKMDNRVVTLDLDNHRRILELCDTIAEKAHDVDEYLIS</sequence>
<dbReference type="OrthoDB" id="1919034at2"/>
<evidence type="ECO:0000313" key="2">
    <source>
        <dbReference type="Proteomes" id="UP000245624"/>
    </source>
</evidence>